<keyword evidence="1" id="KW-0472">Membrane</keyword>
<dbReference type="KEGG" id="marz:MARA_47510"/>
<feature type="transmembrane region" description="Helical" evidence="1">
    <location>
        <begin position="160"/>
        <end position="183"/>
    </location>
</feature>
<dbReference type="PROSITE" id="PS50883">
    <property type="entry name" value="EAL"/>
    <property type="match status" value="1"/>
</dbReference>
<proteinExistence type="predicted"/>
<dbReference type="CDD" id="cd01948">
    <property type="entry name" value="EAL"/>
    <property type="match status" value="1"/>
</dbReference>
<dbReference type="PROSITE" id="PS50887">
    <property type="entry name" value="GGDEF"/>
    <property type="match status" value="1"/>
</dbReference>
<keyword evidence="1" id="KW-1133">Transmembrane helix</keyword>
<keyword evidence="1" id="KW-0812">Transmembrane</keyword>
<feature type="transmembrane region" description="Helical" evidence="1">
    <location>
        <begin position="195"/>
        <end position="216"/>
    </location>
</feature>
<keyword evidence="5" id="KW-1185">Reference proteome</keyword>
<feature type="domain" description="EAL" evidence="2">
    <location>
        <begin position="495"/>
        <end position="748"/>
    </location>
</feature>
<dbReference type="InterPro" id="IPR035919">
    <property type="entry name" value="EAL_sf"/>
</dbReference>
<dbReference type="SUPFAM" id="SSF141868">
    <property type="entry name" value="EAL domain-like"/>
    <property type="match status" value="1"/>
</dbReference>
<protein>
    <recommendedName>
        <fullName evidence="6">GGDEF-domain containing protein</fullName>
    </recommendedName>
</protein>
<feature type="transmembrane region" description="Helical" evidence="1">
    <location>
        <begin position="101"/>
        <end position="120"/>
    </location>
</feature>
<evidence type="ECO:0000313" key="5">
    <source>
        <dbReference type="Proteomes" id="UP000467428"/>
    </source>
</evidence>
<feature type="transmembrane region" description="Helical" evidence="1">
    <location>
        <begin position="46"/>
        <end position="64"/>
    </location>
</feature>
<dbReference type="EMBL" id="AP022593">
    <property type="protein sequence ID" value="BBY51283.1"/>
    <property type="molecule type" value="Genomic_DNA"/>
</dbReference>
<dbReference type="SMART" id="SM00267">
    <property type="entry name" value="GGDEF"/>
    <property type="match status" value="1"/>
</dbReference>
<evidence type="ECO:0000259" key="3">
    <source>
        <dbReference type="PROSITE" id="PS50887"/>
    </source>
</evidence>
<dbReference type="Gene3D" id="3.30.70.270">
    <property type="match status" value="1"/>
</dbReference>
<feature type="transmembrane region" description="Helical" evidence="1">
    <location>
        <begin position="127"/>
        <end position="148"/>
    </location>
</feature>
<dbReference type="PANTHER" id="PTHR44757">
    <property type="entry name" value="DIGUANYLATE CYCLASE DGCP"/>
    <property type="match status" value="1"/>
</dbReference>
<dbReference type="Gene3D" id="3.20.20.450">
    <property type="entry name" value="EAL domain"/>
    <property type="match status" value="1"/>
</dbReference>
<dbReference type="CDD" id="cd01949">
    <property type="entry name" value="GGDEF"/>
    <property type="match status" value="1"/>
</dbReference>
<feature type="transmembrane region" description="Helical" evidence="1">
    <location>
        <begin position="285"/>
        <end position="303"/>
    </location>
</feature>
<accession>A0A7I7S3N5</accession>
<dbReference type="Pfam" id="PF00563">
    <property type="entry name" value="EAL"/>
    <property type="match status" value="1"/>
</dbReference>
<feature type="transmembrane region" description="Helical" evidence="1">
    <location>
        <begin position="71"/>
        <end position="89"/>
    </location>
</feature>
<geneLocation type="plasmid" evidence="5">
    <name>pjcm18538 dna</name>
</geneLocation>
<dbReference type="SMART" id="SM00052">
    <property type="entry name" value="EAL"/>
    <property type="match status" value="1"/>
</dbReference>
<dbReference type="AlphaFoldDB" id="A0A7I7S3N5"/>
<dbReference type="PANTHER" id="PTHR44757:SF2">
    <property type="entry name" value="BIOFILM ARCHITECTURE MAINTENANCE PROTEIN MBAA"/>
    <property type="match status" value="1"/>
</dbReference>
<organism evidence="4 5">
    <name type="scientific">Mycolicibacterium arabiense</name>
    <dbReference type="NCBI Taxonomy" id="1286181"/>
    <lineage>
        <taxon>Bacteria</taxon>
        <taxon>Bacillati</taxon>
        <taxon>Actinomycetota</taxon>
        <taxon>Actinomycetes</taxon>
        <taxon>Mycobacteriales</taxon>
        <taxon>Mycobacteriaceae</taxon>
        <taxon>Mycolicibacterium</taxon>
    </lineage>
</organism>
<evidence type="ECO:0000313" key="4">
    <source>
        <dbReference type="EMBL" id="BBY51283.1"/>
    </source>
</evidence>
<evidence type="ECO:0000256" key="1">
    <source>
        <dbReference type="SAM" id="Phobius"/>
    </source>
</evidence>
<dbReference type="Proteomes" id="UP000467428">
    <property type="component" value="Chromosome"/>
</dbReference>
<dbReference type="RefSeq" id="WP_163921673.1">
    <property type="nucleotide sequence ID" value="NZ_AP022593.1"/>
</dbReference>
<feature type="transmembrane region" description="Helical" evidence="1">
    <location>
        <begin position="261"/>
        <end position="279"/>
    </location>
</feature>
<evidence type="ECO:0000259" key="2">
    <source>
        <dbReference type="PROSITE" id="PS50883"/>
    </source>
</evidence>
<gene>
    <name evidence="4" type="ORF">MARA_47510</name>
</gene>
<feature type="domain" description="GGDEF" evidence="3">
    <location>
        <begin position="354"/>
        <end position="486"/>
    </location>
</feature>
<dbReference type="Pfam" id="PF00990">
    <property type="entry name" value="GGDEF"/>
    <property type="match status" value="1"/>
</dbReference>
<dbReference type="InterPro" id="IPR029787">
    <property type="entry name" value="Nucleotide_cyclase"/>
</dbReference>
<dbReference type="SUPFAM" id="SSF55073">
    <property type="entry name" value="Nucleotide cyclase"/>
    <property type="match status" value="1"/>
</dbReference>
<evidence type="ECO:0008006" key="6">
    <source>
        <dbReference type="Google" id="ProtNLM"/>
    </source>
</evidence>
<reference evidence="4 5" key="1">
    <citation type="journal article" date="2019" name="Emerg. Microbes Infect.">
        <title>Comprehensive subspecies identification of 175 nontuberculous mycobacteria species based on 7547 genomic profiles.</title>
        <authorList>
            <person name="Matsumoto Y."/>
            <person name="Kinjo T."/>
            <person name="Motooka D."/>
            <person name="Nabeya D."/>
            <person name="Jung N."/>
            <person name="Uechi K."/>
            <person name="Horii T."/>
            <person name="Iida T."/>
            <person name="Fujita J."/>
            <person name="Nakamura S."/>
        </authorList>
    </citation>
    <scope>NUCLEOTIDE SEQUENCE [LARGE SCALE GENOMIC DNA]</scope>
    <source>
        <strain evidence="4 5">JCM 18538</strain>
    </source>
</reference>
<dbReference type="InterPro" id="IPR043128">
    <property type="entry name" value="Rev_trsase/Diguanyl_cyclase"/>
</dbReference>
<name>A0A7I7S3N5_9MYCO</name>
<sequence length="768" mass="81954">MQAYPSASMPRSARLVLAALLLGVVGYGATTLPGSAGSASSALGHWLYPSLMLTAAGMVATRAWSRREERWAWALIAAGMLIPAVRNFLYPAFGTLNELRPLWLCFYPLLFAGLLLLLRARLTRLPVALWLDALIAGSAVGAVAAVAFGPYGAATSAAPLTVMLALAFPVGDVLLLSVASCALSALGWRTDRRWALLLAGFVLYAVADVLFMFAVADGSYSRGTWFDALRPAAALLLAVASWSGSGRSLPHRSSGLRTNGVPQLVGTATLVGLLVLGNGAALPRFAVALAVLGLIAVTARFALSFREVSRLADSHVHATTDDLTLLPNRRAMSAALTAASFEYADNARTNGPPAGPGLLLLDLDRFKGINDFLGHHVGDELLCQVAERLARSVAPEHLLARVGGDEFAVLLAPGIDPPTAEAVAARIVEALGEPYDLKGITVNVEASVGIALCPQHCRQPDDLLQCADIAMYLAKGSPVRIAMYDSVQDSHLVDERQAVEELRTAMATGQLVCHYQPKIRADDGRLHSVEALVRWQHPARGLLMPSYFLHHAERGGLMRPLATTVLNVALRQARTWREHGLDMTVAVNLSVTNLLDVDLVDHIGDLLRTHDVPAASLILEITEGVLTSDGTRSRSVVRALQDLGIKLSIDDFGTGWSSLARLQEMTVDELKLDGVFVAQVTEDSRSIAIVRSTVALAHSLGAALVAEGVEDLETLNALRAYGCDVTQGFVHCPPLPADEFDRWLSASESAREVQNLRPVESALESNPG</sequence>
<dbReference type="InterPro" id="IPR001633">
    <property type="entry name" value="EAL_dom"/>
</dbReference>
<dbReference type="InterPro" id="IPR052155">
    <property type="entry name" value="Biofilm_reg_signaling"/>
</dbReference>
<dbReference type="InterPro" id="IPR000160">
    <property type="entry name" value="GGDEF_dom"/>
</dbReference>
<dbReference type="NCBIfam" id="TIGR00254">
    <property type="entry name" value="GGDEF"/>
    <property type="match status" value="1"/>
</dbReference>